<dbReference type="Pfam" id="PF08240">
    <property type="entry name" value="ADH_N"/>
    <property type="match status" value="1"/>
</dbReference>
<dbReference type="SUPFAM" id="SSF51735">
    <property type="entry name" value="NAD(P)-binding Rossmann-fold domains"/>
    <property type="match status" value="1"/>
</dbReference>
<dbReference type="InterPro" id="IPR020843">
    <property type="entry name" value="ER"/>
</dbReference>
<dbReference type="EMBL" id="FSQT01000001">
    <property type="protein sequence ID" value="SIM86184.1"/>
    <property type="molecule type" value="Genomic_DNA"/>
</dbReference>
<accession>A0A1N5WLW7</accession>
<dbReference type="AlphaFoldDB" id="A0A1N5WLW7"/>
<feature type="region of interest" description="Disordered" evidence="2">
    <location>
        <begin position="293"/>
        <end position="331"/>
    </location>
</feature>
<keyword evidence="1" id="KW-0521">NADP</keyword>
<evidence type="ECO:0000313" key="5">
    <source>
        <dbReference type="Proteomes" id="UP000185124"/>
    </source>
</evidence>
<dbReference type="OrthoDB" id="3727682at2"/>
<dbReference type="CDD" id="cd05289">
    <property type="entry name" value="MDR_like_2"/>
    <property type="match status" value="1"/>
</dbReference>
<dbReference type="GO" id="GO:0016491">
    <property type="term" value="F:oxidoreductase activity"/>
    <property type="evidence" value="ECO:0007669"/>
    <property type="project" value="InterPro"/>
</dbReference>
<dbReference type="InterPro" id="IPR051603">
    <property type="entry name" value="Zinc-ADH_QOR/CCCR"/>
</dbReference>
<dbReference type="SMART" id="SM00829">
    <property type="entry name" value="PKS_ER"/>
    <property type="match status" value="1"/>
</dbReference>
<organism evidence="4 5">
    <name type="scientific">Micromonospora cremea</name>
    <dbReference type="NCBI Taxonomy" id="709881"/>
    <lineage>
        <taxon>Bacteria</taxon>
        <taxon>Bacillati</taxon>
        <taxon>Actinomycetota</taxon>
        <taxon>Actinomycetes</taxon>
        <taxon>Micromonosporales</taxon>
        <taxon>Micromonosporaceae</taxon>
        <taxon>Micromonospora</taxon>
    </lineage>
</organism>
<reference evidence="5" key="1">
    <citation type="submission" date="2016-12" db="EMBL/GenBank/DDBJ databases">
        <authorList>
            <person name="Varghese N."/>
            <person name="Submissions S."/>
        </authorList>
    </citation>
    <scope>NUCLEOTIDE SEQUENCE [LARGE SCALE GENOMIC DNA]</scope>
    <source>
        <strain evidence="5">DSM 45599</strain>
    </source>
</reference>
<gene>
    <name evidence="4" type="ORF">SAMN04489832_2578</name>
</gene>
<dbReference type="STRING" id="709881.SAMN04489832_2578"/>
<dbReference type="Gene3D" id="3.90.180.10">
    <property type="entry name" value="Medium-chain alcohol dehydrogenases, catalytic domain"/>
    <property type="match status" value="1"/>
</dbReference>
<evidence type="ECO:0000313" key="4">
    <source>
        <dbReference type="EMBL" id="SIM86184.1"/>
    </source>
</evidence>
<dbReference type="SUPFAM" id="SSF50129">
    <property type="entry name" value="GroES-like"/>
    <property type="match status" value="1"/>
</dbReference>
<protein>
    <submittedName>
        <fullName evidence="4">NADPH:quinone reductase</fullName>
    </submittedName>
</protein>
<dbReference type="PANTHER" id="PTHR44154">
    <property type="entry name" value="QUINONE OXIDOREDUCTASE"/>
    <property type="match status" value="1"/>
</dbReference>
<name>A0A1N5WLW7_9ACTN</name>
<feature type="domain" description="Enoyl reductase (ER)" evidence="3">
    <location>
        <begin position="10"/>
        <end position="306"/>
    </location>
</feature>
<dbReference type="Gene3D" id="3.40.50.720">
    <property type="entry name" value="NAD(P)-binding Rossmann-like Domain"/>
    <property type="match status" value="1"/>
</dbReference>
<sequence>MFALQFHQFGGPEVLQVGSADTPTPRAGEIRVRVRAGGVSPVDLGLRSGTTPMSTRLSLPHIPGVDAAGVVDVVGPGVTAVAPGDEVFGTVNVARLGGAHAEFAVLRLWTHKPAAMPWAQAGAAGSSIETATRALNLLDLREGMSIVIDGAAGGVGSAAVQLAAARGAHVIGTGRSDNHAFMTELGATPTTYGPGLQHRIAALGVTKVDRALDIAGAGSLPELIEITGAPAKVVTLADFAAARHSVRISTGQLGGEPDGRHGLAEAAALFVEGRFRMPIETVFPLDQAAAAHTAAGEGSRRGKIALIVSDDRQAHDDEPRRQAPVSDTGGR</sequence>
<keyword evidence="5" id="KW-1185">Reference proteome</keyword>
<proteinExistence type="predicted"/>
<dbReference type="InterPro" id="IPR013154">
    <property type="entry name" value="ADH-like_N"/>
</dbReference>
<dbReference type="InterPro" id="IPR036291">
    <property type="entry name" value="NAD(P)-bd_dom_sf"/>
</dbReference>
<dbReference type="Proteomes" id="UP000185124">
    <property type="component" value="Unassembled WGS sequence"/>
</dbReference>
<evidence type="ECO:0000259" key="3">
    <source>
        <dbReference type="SMART" id="SM00829"/>
    </source>
</evidence>
<dbReference type="InterPro" id="IPR011032">
    <property type="entry name" value="GroES-like_sf"/>
</dbReference>
<evidence type="ECO:0000256" key="2">
    <source>
        <dbReference type="SAM" id="MobiDB-lite"/>
    </source>
</evidence>
<dbReference type="Pfam" id="PF13602">
    <property type="entry name" value="ADH_zinc_N_2"/>
    <property type="match status" value="1"/>
</dbReference>
<feature type="compositionally biased region" description="Basic and acidic residues" evidence="2">
    <location>
        <begin position="309"/>
        <end position="321"/>
    </location>
</feature>
<evidence type="ECO:0000256" key="1">
    <source>
        <dbReference type="ARBA" id="ARBA00022857"/>
    </source>
</evidence>
<dbReference type="RefSeq" id="WP_074311584.1">
    <property type="nucleotide sequence ID" value="NZ_FSQT01000001.1"/>
</dbReference>
<dbReference type="PANTHER" id="PTHR44154:SF1">
    <property type="entry name" value="QUINONE OXIDOREDUCTASE"/>
    <property type="match status" value="1"/>
</dbReference>